<feature type="signal peptide" evidence="2">
    <location>
        <begin position="1"/>
        <end position="21"/>
    </location>
</feature>
<evidence type="ECO:0000256" key="2">
    <source>
        <dbReference type="SAM" id="SignalP"/>
    </source>
</evidence>
<name>A0A5C7FTT2_9BURK</name>
<feature type="domain" description="YknX-like C-terminal permuted SH3-like" evidence="4">
    <location>
        <begin position="297"/>
        <end position="364"/>
    </location>
</feature>
<dbReference type="Gene3D" id="2.40.420.20">
    <property type="match status" value="1"/>
</dbReference>
<evidence type="ECO:0000259" key="3">
    <source>
        <dbReference type="Pfam" id="PF25917"/>
    </source>
</evidence>
<evidence type="ECO:0000256" key="1">
    <source>
        <dbReference type="ARBA" id="ARBA00009477"/>
    </source>
</evidence>
<dbReference type="Gene3D" id="2.40.50.100">
    <property type="match status" value="1"/>
</dbReference>
<keyword evidence="6" id="KW-1185">Reference proteome</keyword>
<dbReference type="GO" id="GO:1990281">
    <property type="term" value="C:efflux pump complex"/>
    <property type="evidence" value="ECO:0007669"/>
    <property type="project" value="TreeGrafter"/>
</dbReference>
<accession>A0A5C7FTT2</accession>
<dbReference type="Pfam" id="PF25917">
    <property type="entry name" value="BSH_RND"/>
    <property type="match status" value="1"/>
</dbReference>
<dbReference type="Gene3D" id="2.40.30.170">
    <property type="match status" value="1"/>
</dbReference>
<evidence type="ECO:0000313" key="6">
    <source>
        <dbReference type="Proteomes" id="UP000321413"/>
    </source>
</evidence>
<feature type="chain" id="PRO_5023038221" evidence="2">
    <location>
        <begin position="22"/>
        <end position="380"/>
    </location>
</feature>
<dbReference type="NCBIfam" id="TIGR01730">
    <property type="entry name" value="RND_mfp"/>
    <property type="match status" value="1"/>
</dbReference>
<dbReference type="PANTHER" id="PTHR30469:SF15">
    <property type="entry name" value="HLYD FAMILY OF SECRETION PROTEINS"/>
    <property type="match status" value="1"/>
</dbReference>
<dbReference type="InterPro" id="IPR058625">
    <property type="entry name" value="MdtA-like_BSH"/>
</dbReference>
<reference evidence="5 6" key="1">
    <citation type="submission" date="2019-08" db="EMBL/GenBank/DDBJ databases">
        <title>Massilia golmudensis sp. nov., isolated from sand in the Qinghai-Tibetan Plateau.</title>
        <authorList>
            <person name="Zhang B."/>
        </authorList>
    </citation>
    <scope>NUCLEOTIDE SEQUENCE [LARGE SCALE GENOMIC DNA]</scope>
    <source>
        <strain evidence="5 6">GEM5</strain>
    </source>
</reference>
<dbReference type="Gene3D" id="1.10.287.470">
    <property type="entry name" value="Helix hairpin bin"/>
    <property type="match status" value="1"/>
</dbReference>
<proteinExistence type="inferred from homology"/>
<gene>
    <name evidence="5" type="ORF">FVD38_18250</name>
</gene>
<dbReference type="AlphaFoldDB" id="A0A5C7FTT2"/>
<feature type="domain" description="Multidrug resistance protein MdtA-like barrel-sandwich hybrid" evidence="3">
    <location>
        <begin position="74"/>
        <end position="211"/>
    </location>
</feature>
<organism evidence="5 6">
    <name type="scientific">Massilia arenae</name>
    <dbReference type="NCBI Taxonomy" id="2603288"/>
    <lineage>
        <taxon>Bacteria</taxon>
        <taxon>Pseudomonadati</taxon>
        <taxon>Pseudomonadota</taxon>
        <taxon>Betaproteobacteria</taxon>
        <taxon>Burkholderiales</taxon>
        <taxon>Oxalobacteraceae</taxon>
        <taxon>Telluria group</taxon>
        <taxon>Massilia</taxon>
    </lineage>
</organism>
<dbReference type="GO" id="GO:0015562">
    <property type="term" value="F:efflux transmembrane transporter activity"/>
    <property type="evidence" value="ECO:0007669"/>
    <property type="project" value="TreeGrafter"/>
</dbReference>
<dbReference type="Pfam" id="PF25989">
    <property type="entry name" value="YknX_C"/>
    <property type="match status" value="1"/>
</dbReference>
<dbReference type="InterPro" id="IPR058637">
    <property type="entry name" value="YknX-like_C"/>
</dbReference>
<dbReference type="Proteomes" id="UP000321413">
    <property type="component" value="Unassembled WGS sequence"/>
</dbReference>
<comment type="similarity">
    <text evidence="1">Belongs to the membrane fusion protein (MFP) (TC 8.A.1) family.</text>
</comment>
<dbReference type="PANTHER" id="PTHR30469">
    <property type="entry name" value="MULTIDRUG RESISTANCE PROTEIN MDTA"/>
    <property type="match status" value="1"/>
</dbReference>
<sequence>MKTSRKLALVAATALAGAAFVAVLSPANDASSAVTDATRGPGQPALAVAVTTLSQLTIPTRIAASGNIQPWQEASIGAEANGLRLVEVKVNVGDRVRRGQLLARFAAETVEAELAQARAALAEAEVMLGEAAGNARRARLLAESGAMAAQQIEQQVSAERAAGARLEAARAVLATQSLRLAQTRIVAPDDGIVSLRAATVGAVASAGQELFRLIRGGRLEWRAEVAGRDLDLLRPGQRVTIALAGGQHIAGELRMLAPAIDLQTRNGMAYVDLAPHPAARAGMFARGEFDLGERAAETLPQSATLLREGFSYVMRVGDDSRVEQTRVSLGRRSGDRVEILQGIKAQDRVVAAGVAFLGDGDLVHVTSDTDNIDANKQASR</sequence>
<dbReference type="EMBL" id="VPFD01000021">
    <property type="protein sequence ID" value="TXF97971.1"/>
    <property type="molecule type" value="Genomic_DNA"/>
</dbReference>
<dbReference type="SUPFAM" id="SSF111369">
    <property type="entry name" value="HlyD-like secretion proteins"/>
    <property type="match status" value="1"/>
</dbReference>
<protein>
    <submittedName>
        <fullName evidence="5">Efflux RND transporter periplasmic adaptor subunit</fullName>
    </submittedName>
</protein>
<evidence type="ECO:0000259" key="4">
    <source>
        <dbReference type="Pfam" id="PF25989"/>
    </source>
</evidence>
<dbReference type="InterPro" id="IPR006143">
    <property type="entry name" value="RND_pump_MFP"/>
</dbReference>
<comment type="caution">
    <text evidence="5">The sequence shown here is derived from an EMBL/GenBank/DDBJ whole genome shotgun (WGS) entry which is preliminary data.</text>
</comment>
<evidence type="ECO:0000313" key="5">
    <source>
        <dbReference type="EMBL" id="TXF97971.1"/>
    </source>
</evidence>
<keyword evidence="2" id="KW-0732">Signal</keyword>